<dbReference type="GO" id="GO:0016798">
    <property type="term" value="F:hydrolase activity, acting on glycosyl bonds"/>
    <property type="evidence" value="ECO:0007669"/>
    <property type="project" value="TreeGrafter"/>
</dbReference>
<keyword evidence="5" id="KW-1185">Reference proteome</keyword>
<dbReference type="CDD" id="cd01941">
    <property type="entry name" value="YeiC_kinase_like"/>
    <property type="match status" value="1"/>
</dbReference>
<reference evidence="4" key="1">
    <citation type="submission" date="2016-01" db="EMBL/GenBank/DDBJ databases">
        <title>Complete genome of Planococcus rifietoensis type strain M8.</title>
        <authorList>
            <person name="See-Too W.S."/>
        </authorList>
    </citation>
    <scope>NUCLEOTIDE SEQUENCE [LARGE SCALE GENOMIC DNA]</scope>
    <source>
        <strain evidence="4">M8</strain>
    </source>
</reference>
<sequence length="364" mass="39280">MNRNEQKILELIEHDPYLSQQEMADALGISRPSLANLISGLIKQGRILGRAYVLPEENAILCIGGANVDRKFHLKAPSVHGTSNPATVTRSVGGVARNIAENLGRLGHEVQLVSVAGDDPEWRFIEEVSSPYMDTAMTKTLSQGATGSYTAVLEPDGEMTLALADMDIYTEMTPSYLEHHRSKLMRAKLLAVDLNCPKETVMYLQALASSSNVPLAVIPVSAPKMDRLGEDLSGISFLILNRDEAALRLGISIQDQADWKRSVEMLLEQGAKTAVVTGGKDGAMAGDENGVMHFPAIETQQVEDVTGAGDAFSGGLLHAHLSGYGFHQAVQMGMLNASKTLASSQTVRPELTETVLTKELEELK</sequence>
<feature type="domain" description="HTH crp-type" evidence="3">
    <location>
        <begin position="10"/>
        <end position="56"/>
    </location>
</feature>
<dbReference type="PANTHER" id="PTHR42909">
    <property type="entry name" value="ZGC:136858"/>
    <property type="match status" value="1"/>
</dbReference>
<dbReference type="Pfam" id="PF13412">
    <property type="entry name" value="HTH_24"/>
    <property type="match status" value="1"/>
</dbReference>
<dbReference type="GO" id="GO:0005737">
    <property type="term" value="C:cytoplasm"/>
    <property type="evidence" value="ECO:0007669"/>
    <property type="project" value="TreeGrafter"/>
</dbReference>
<dbReference type="OrthoDB" id="9806249at2"/>
<evidence type="ECO:0000259" key="3">
    <source>
        <dbReference type="SMART" id="SM00419"/>
    </source>
</evidence>
<name>A0A0U2ZBU5_9BACL</name>
<dbReference type="InterPro" id="IPR002173">
    <property type="entry name" value="Carboh/pur_kinase_PfkB_CS"/>
</dbReference>
<dbReference type="GO" id="GO:0003677">
    <property type="term" value="F:DNA binding"/>
    <property type="evidence" value="ECO:0007669"/>
    <property type="project" value="InterPro"/>
</dbReference>
<dbReference type="SUPFAM" id="SSF46785">
    <property type="entry name" value="Winged helix' DNA-binding domain"/>
    <property type="match status" value="1"/>
</dbReference>
<dbReference type="Pfam" id="PF00294">
    <property type="entry name" value="PfkB"/>
    <property type="match status" value="1"/>
</dbReference>
<organism evidence="4 5">
    <name type="scientific">Planococcus rifietoensis</name>
    <dbReference type="NCBI Taxonomy" id="200991"/>
    <lineage>
        <taxon>Bacteria</taxon>
        <taxon>Bacillati</taxon>
        <taxon>Bacillota</taxon>
        <taxon>Bacilli</taxon>
        <taxon>Bacillales</taxon>
        <taxon>Caryophanaceae</taxon>
        <taxon>Planococcus</taxon>
    </lineage>
</organism>
<dbReference type="PANTHER" id="PTHR42909:SF4">
    <property type="entry name" value="CARBOHYDRATE KINASE, PFKB FAMILY"/>
    <property type="match status" value="1"/>
</dbReference>
<gene>
    <name evidence="4" type="ORF">AUC31_05230</name>
</gene>
<dbReference type="RefSeq" id="WP_058381368.1">
    <property type="nucleotide sequence ID" value="NZ_CP013659.2"/>
</dbReference>
<accession>A0A0U2ZBU5</accession>
<dbReference type="Gene3D" id="1.10.10.10">
    <property type="entry name" value="Winged helix-like DNA-binding domain superfamily/Winged helix DNA-binding domain"/>
    <property type="match status" value="1"/>
</dbReference>
<dbReference type="InterPro" id="IPR012318">
    <property type="entry name" value="HTH_CRP"/>
</dbReference>
<dbReference type="PROSITE" id="PS00584">
    <property type="entry name" value="PFKB_KINASES_2"/>
    <property type="match status" value="1"/>
</dbReference>
<dbReference type="Gene3D" id="3.40.1190.20">
    <property type="match status" value="1"/>
</dbReference>
<protein>
    <submittedName>
        <fullName evidence="4">Carbohydrate kinase</fullName>
    </submittedName>
</protein>
<dbReference type="PROSITE" id="PS00583">
    <property type="entry name" value="PFKB_KINASES_1"/>
    <property type="match status" value="1"/>
</dbReference>
<dbReference type="KEGG" id="prt:AUC31_05230"/>
<dbReference type="InterPro" id="IPR036388">
    <property type="entry name" value="WH-like_DNA-bd_sf"/>
</dbReference>
<evidence type="ECO:0000256" key="1">
    <source>
        <dbReference type="ARBA" id="ARBA00022679"/>
    </source>
</evidence>
<dbReference type="EMBL" id="CP013659">
    <property type="protein sequence ID" value="ALS74661.1"/>
    <property type="molecule type" value="Genomic_DNA"/>
</dbReference>
<evidence type="ECO:0000256" key="2">
    <source>
        <dbReference type="ARBA" id="ARBA00022777"/>
    </source>
</evidence>
<dbReference type="GO" id="GO:0006355">
    <property type="term" value="P:regulation of DNA-templated transcription"/>
    <property type="evidence" value="ECO:0007669"/>
    <property type="project" value="InterPro"/>
</dbReference>
<dbReference type="GO" id="GO:0016301">
    <property type="term" value="F:kinase activity"/>
    <property type="evidence" value="ECO:0007669"/>
    <property type="project" value="UniProtKB-KW"/>
</dbReference>
<evidence type="ECO:0000313" key="5">
    <source>
        <dbReference type="Proteomes" id="UP000067683"/>
    </source>
</evidence>
<evidence type="ECO:0000313" key="4">
    <source>
        <dbReference type="EMBL" id="ALS74661.1"/>
    </source>
</evidence>
<dbReference type="STRING" id="200991.AUC31_05230"/>
<dbReference type="GO" id="GO:0004730">
    <property type="term" value="F:pseudouridylate synthase activity"/>
    <property type="evidence" value="ECO:0007669"/>
    <property type="project" value="TreeGrafter"/>
</dbReference>
<keyword evidence="1" id="KW-0808">Transferase</keyword>
<keyword evidence="2 4" id="KW-0418">Kinase</keyword>
<dbReference type="AlphaFoldDB" id="A0A0U2ZBU5"/>
<dbReference type="SMART" id="SM00419">
    <property type="entry name" value="HTH_CRP"/>
    <property type="match status" value="1"/>
</dbReference>
<dbReference type="InterPro" id="IPR011611">
    <property type="entry name" value="PfkB_dom"/>
</dbReference>
<dbReference type="InterPro" id="IPR036390">
    <property type="entry name" value="WH_DNA-bd_sf"/>
</dbReference>
<dbReference type="InterPro" id="IPR029056">
    <property type="entry name" value="Ribokinase-like"/>
</dbReference>
<proteinExistence type="predicted"/>
<dbReference type="Proteomes" id="UP000067683">
    <property type="component" value="Chromosome"/>
</dbReference>
<dbReference type="SUPFAM" id="SSF53613">
    <property type="entry name" value="Ribokinase-like"/>
    <property type="match status" value="1"/>
</dbReference>